<protein>
    <submittedName>
        <fullName evidence="2">Uncharacterized protein</fullName>
    </submittedName>
</protein>
<dbReference type="EMBL" id="SDIL01000016">
    <property type="protein sequence ID" value="RXK40668.1"/>
    <property type="molecule type" value="Genomic_DNA"/>
</dbReference>
<evidence type="ECO:0000313" key="3">
    <source>
        <dbReference type="Proteomes" id="UP000289152"/>
    </source>
</evidence>
<reference evidence="2 3" key="1">
    <citation type="submission" date="2016-06" db="EMBL/GenBank/DDBJ databases">
        <title>Evolution of pathogenesis and genome organization in the Tremellales.</title>
        <authorList>
            <person name="Cuomo C."/>
            <person name="Litvintseva A."/>
            <person name="Heitman J."/>
            <person name="Chen Y."/>
            <person name="Sun S."/>
            <person name="Springer D."/>
            <person name="Dromer F."/>
            <person name="Young S."/>
            <person name="Zeng Q."/>
            <person name="Chapman S."/>
            <person name="Gujja S."/>
            <person name="Saif S."/>
            <person name="Birren B."/>
        </authorList>
    </citation>
    <scope>NUCLEOTIDE SEQUENCE [LARGE SCALE GENOMIC DNA]</scope>
    <source>
        <strain evidence="2 3">ATCC 28783</strain>
    </source>
</reference>
<evidence type="ECO:0000313" key="2">
    <source>
        <dbReference type="EMBL" id="RXK40668.1"/>
    </source>
</evidence>
<organism evidence="2 3">
    <name type="scientific">Tremella mesenterica</name>
    <name type="common">Jelly fungus</name>
    <dbReference type="NCBI Taxonomy" id="5217"/>
    <lineage>
        <taxon>Eukaryota</taxon>
        <taxon>Fungi</taxon>
        <taxon>Dikarya</taxon>
        <taxon>Basidiomycota</taxon>
        <taxon>Agaricomycotina</taxon>
        <taxon>Tremellomycetes</taxon>
        <taxon>Tremellales</taxon>
        <taxon>Tremellaceae</taxon>
        <taxon>Tremella</taxon>
    </lineage>
</organism>
<keyword evidence="3" id="KW-1185">Reference proteome</keyword>
<accession>A0A4Q1BRR6</accession>
<proteinExistence type="predicted"/>
<feature type="region of interest" description="Disordered" evidence="1">
    <location>
        <begin position="185"/>
        <end position="205"/>
    </location>
</feature>
<dbReference type="Proteomes" id="UP000289152">
    <property type="component" value="Unassembled WGS sequence"/>
</dbReference>
<dbReference type="InParanoid" id="A0A4Q1BRR6"/>
<name>A0A4Q1BRR6_TREME</name>
<sequence>MTIIDTTISSVAGDIDTSSSSASSASSGERNYTQCLLETLSKISQLDYFTRPCELSVPLTENENVVLDKIDCFGKTLTGDKEKISSDTCQLQSLRDQTMPLVQRHTSALEAKLEEPMSTVLADKSLTLKMEESIAMRQYFQLLTADDALLCFGNASTASNTEWIGEGARQEQRCSRFNTFMEEMKERQSVRPRNVGKDELTDSES</sequence>
<dbReference type="AlphaFoldDB" id="A0A4Q1BRR6"/>
<gene>
    <name evidence="2" type="ORF">M231_02125</name>
</gene>
<comment type="caution">
    <text evidence="2">The sequence shown here is derived from an EMBL/GenBank/DDBJ whole genome shotgun (WGS) entry which is preliminary data.</text>
</comment>
<evidence type="ECO:0000256" key="1">
    <source>
        <dbReference type="SAM" id="MobiDB-lite"/>
    </source>
</evidence>